<dbReference type="Pfam" id="PF10507">
    <property type="entry name" value="TMEM65"/>
    <property type="match status" value="1"/>
</dbReference>
<evidence type="ECO:0000256" key="3">
    <source>
        <dbReference type="ARBA" id="ARBA00022989"/>
    </source>
</evidence>
<sequence>QLRRLFVATAIPMVGFGFVDNSVMIASGEFLEVQLGALFAVSTLAAAGLGNLVSDVVGLGAG</sequence>
<gene>
    <name evidence="5" type="ORF">AURANDRAFT_17721</name>
</gene>
<dbReference type="PANTHER" id="PTHR21706">
    <property type="entry name" value="TRANSMEMBRANE PROTEIN 65"/>
    <property type="match status" value="1"/>
</dbReference>
<feature type="non-terminal residue" evidence="5">
    <location>
        <position position="1"/>
    </location>
</feature>
<dbReference type="EMBL" id="GL833134">
    <property type="protein sequence ID" value="EGB06537.1"/>
    <property type="molecule type" value="Genomic_DNA"/>
</dbReference>
<organism evidence="6">
    <name type="scientific">Aureococcus anophagefferens</name>
    <name type="common">Harmful bloom alga</name>
    <dbReference type="NCBI Taxonomy" id="44056"/>
    <lineage>
        <taxon>Eukaryota</taxon>
        <taxon>Sar</taxon>
        <taxon>Stramenopiles</taxon>
        <taxon>Ochrophyta</taxon>
        <taxon>Pelagophyceae</taxon>
        <taxon>Pelagomonadales</taxon>
        <taxon>Pelagomonadaceae</taxon>
        <taxon>Aureococcus</taxon>
    </lineage>
</organism>
<keyword evidence="6" id="KW-1185">Reference proteome</keyword>
<comment type="subcellular location">
    <subcellularLocation>
        <location evidence="1">Membrane</location>
        <topology evidence="1">Multi-pass membrane protein</topology>
    </subcellularLocation>
</comment>
<feature type="non-terminal residue" evidence="5">
    <location>
        <position position="62"/>
    </location>
</feature>
<keyword evidence="2" id="KW-0812">Transmembrane</keyword>
<dbReference type="RefSeq" id="XP_009038714.1">
    <property type="nucleotide sequence ID" value="XM_009040466.1"/>
</dbReference>
<dbReference type="eggNOG" id="KOG4619">
    <property type="taxonomic scope" value="Eukaryota"/>
</dbReference>
<dbReference type="InParanoid" id="F0YED7"/>
<dbReference type="PANTHER" id="PTHR21706:SF15">
    <property type="entry name" value="TRANSMEMBRANE PROTEIN 65"/>
    <property type="match status" value="1"/>
</dbReference>
<dbReference type="Proteomes" id="UP000002729">
    <property type="component" value="Unassembled WGS sequence"/>
</dbReference>
<keyword evidence="4" id="KW-0472">Membrane</keyword>
<dbReference type="GO" id="GO:0016020">
    <property type="term" value="C:membrane"/>
    <property type="evidence" value="ECO:0007669"/>
    <property type="project" value="UniProtKB-SubCell"/>
</dbReference>
<reference evidence="5 6" key="1">
    <citation type="journal article" date="2011" name="Proc. Natl. Acad. Sci. U.S.A.">
        <title>Niche of harmful alga Aureococcus anophagefferens revealed through ecogenomics.</title>
        <authorList>
            <person name="Gobler C.J."/>
            <person name="Berry D.L."/>
            <person name="Dyhrman S.T."/>
            <person name="Wilhelm S.W."/>
            <person name="Salamov A."/>
            <person name="Lobanov A.V."/>
            <person name="Zhang Y."/>
            <person name="Collier J.L."/>
            <person name="Wurch L.L."/>
            <person name="Kustka A.B."/>
            <person name="Dill B.D."/>
            <person name="Shah M."/>
            <person name="VerBerkmoes N.C."/>
            <person name="Kuo A."/>
            <person name="Terry A."/>
            <person name="Pangilinan J."/>
            <person name="Lindquist E.A."/>
            <person name="Lucas S."/>
            <person name="Paulsen I.T."/>
            <person name="Hattenrath-Lehmann T.K."/>
            <person name="Talmage S.C."/>
            <person name="Walker E.A."/>
            <person name="Koch F."/>
            <person name="Burson A.M."/>
            <person name="Marcoval M.A."/>
            <person name="Tang Y.Z."/>
            <person name="Lecleir G.R."/>
            <person name="Coyne K.J."/>
            <person name="Berg G.M."/>
            <person name="Bertrand E.M."/>
            <person name="Saito M.A."/>
            <person name="Gladyshev V.N."/>
            <person name="Grigoriev I.V."/>
        </authorList>
    </citation>
    <scope>NUCLEOTIDE SEQUENCE [LARGE SCALE GENOMIC DNA]</scope>
    <source>
        <strain evidence="6">CCMP 1984</strain>
    </source>
</reference>
<name>F0YED7_AURAN</name>
<dbReference type="AlphaFoldDB" id="F0YED7"/>
<accession>F0YED7</accession>
<evidence type="ECO:0000256" key="4">
    <source>
        <dbReference type="ARBA" id="ARBA00023136"/>
    </source>
</evidence>
<dbReference type="GeneID" id="20218883"/>
<dbReference type="KEGG" id="aaf:AURANDRAFT_17721"/>
<proteinExistence type="predicted"/>
<dbReference type="InterPro" id="IPR019537">
    <property type="entry name" value="TMEM65"/>
</dbReference>
<evidence type="ECO:0000256" key="1">
    <source>
        <dbReference type="ARBA" id="ARBA00004141"/>
    </source>
</evidence>
<keyword evidence="3" id="KW-1133">Transmembrane helix</keyword>
<evidence type="ECO:0000256" key="2">
    <source>
        <dbReference type="ARBA" id="ARBA00022692"/>
    </source>
</evidence>
<dbReference type="OrthoDB" id="430821at2759"/>
<protein>
    <submittedName>
        <fullName evidence="5">Uncharacterized protein</fullName>
    </submittedName>
</protein>
<evidence type="ECO:0000313" key="5">
    <source>
        <dbReference type="EMBL" id="EGB06537.1"/>
    </source>
</evidence>
<evidence type="ECO:0000313" key="6">
    <source>
        <dbReference type="Proteomes" id="UP000002729"/>
    </source>
</evidence>
<dbReference type="GO" id="GO:0005739">
    <property type="term" value="C:mitochondrion"/>
    <property type="evidence" value="ECO:0007669"/>
    <property type="project" value="TreeGrafter"/>
</dbReference>